<feature type="binding site" evidence="8">
    <location>
        <position position="94"/>
    </location>
    <ligand>
        <name>ATP</name>
        <dbReference type="ChEBI" id="CHEBI:30616"/>
    </ligand>
</feature>
<evidence type="ECO:0000256" key="9">
    <source>
        <dbReference type="SAM" id="MobiDB-lite"/>
    </source>
</evidence>
<name>A0A2T4UBK7_9ACTN</name>
<feature type="binding site" evidence="8">
    <location>
        <position position="115"/>
    </location>
    <ligand>
        <name>ATP</name>
        <dbReference type="ChEBI" id="CHEBI:30616"/>
    </ligand>
</feature>
<keyword evidence="5 8" id="KW-0547">Nucleotide-binding</keyword>
<dbReference type="Pfam" id="PF02696">
    <property type="entry name" value="SelO"/>
    <property type="match status" value="1"/>
</dbReference>
<evidence type="ECO:0000256" key="3">
    <source>
        <dbReference type="ARBA" id="ARBA00022695"/>
    </source>
</evidence>
<evidence type="ECO:0000256" key="2">
    <source>
        <dbReference type="ARBA" id="ARBA00022679"/>
    </source>
</evidence>
<dbReference type="EMBL" id="PYYB01000005">
    <property type="protein sequence ID" value="PTL54278.1"/>
    <property type="molecule type" value="Genomic_DNA"/>
</dbReference>
<dbReference type="GO" id="GO:0030145">
    <property type="term" value="F:manganese ion binding"/>
    <property type="evidence" value="ECO:0007669"/>
    <property type="project" value="UniProtKB-UniRule"/>
</dbReference>
<dbReference type="EC" id="2.7.7.108" evidence="8"/>
<comment type="catalytic activity">
    <reaction evidence="8">
        <text>L-seryl-[protein] + UTP = O-(5'-uridylyl)-L-seryl-[protein] + diphosphate</text>
        <dbReference type="Rhea" id="RHEA:64604"/>
        <dbReference type="Rhea" id="RHEA-COMP:9863"/>
        <dbReference type="Rhea" id="RHEA-COMP:16635"/>
        <dbReference type="ChEBI" id="CHEBI:29999"/>
        <dbReference type="ChEBI" id="CHEBI:33019"/>
        <dbReference type="ChEBI" id="CHEBI:46398"/>
        <dbReference type="ChEBI" id="CHEBI:156051"/>
    </reaction>
</comment>
<comment type="catalytic activity">
    <reaction evidence="8">
        <text>L-tyrosyl-[protein] + UTP = O-(5'-uridylyl)-L-tyrosyl-[protein] + diphosphate</text>
        <dbReference type="Rhea" id="RHEA:83887"/>
        <dbReference type="Rhea" id="RHEA-COMP:10136"/>
        <dbReference type="Rhea" id="RHEA-COMP:20238"/>
        <dbReference type="ChEBI" id="CHEBI:33019"/>
        <dbReference type="ChEBI" id="CHEBI:46398"/>
        <dbReference type="ChEBI" id="CHEBI:46858"/>
        <dbReference type="ChEBI" id="CHEBI:90602"/>
    </reaction>
</comment>
<feature type="binding site" evidence="8">
    <location>
        <position position="256"/>
    </location>
    <ligand>
        <name>Mg(2+)</name>
        <dbReference type="ChEBI" id="CHEBI:18420"/>
    </ligand>
</feature>
<dbReference type="InterPro" id="IPR003846">
    <property type="entry name" value="SelO"/>
</dbReference>
<dbReference type="EC" id="2.7.7.-" evidence="8"/>
<keyword evidence="4 8" id="KW-0479">Metal-binding</keyword>
<comment type="similarity">
    <text evidence="1 8">Belongs to the SELO family.</text>
</comment>
<evidence type="ECO:0000256" key="1">
    <source>
        <dbReference type="ARBA" id="ARBA00009747"/>
    </source>
</evidence>
<feature type="binding site" evidence="8">
    <location>
        <position position="178"/>
    </location>
    <ligand>
        <name>ATP</name>
        <dbReference type="ChEBI" id="CHEBI:30616"/>
    </ligand>
</feature>
<feature type="binding site" evidence="8">
    <location>
        <position position="127"/>
    </location>
    <ligand>
        <name>ATP</name>
        <dbReference type="ChEBI" id="CHEBI:30616"/>
    </ligand>
</feature>
<evidence type="ECO:0000256" key="6">
    <source>
        <dbReference type="ARBA" id="ARBA00022840"/>
    </source>
</evidence>
<evidence type="ECO:0000313" key="10">
    <source>
        <dbReference type="EMBL" id="PTL54278.1"/>
    </source>
</evidence>
<keyword evidence="6 8" id="KW-0067">ATP-binding</keyword>
<feature type="binding site" evidence="8">
    <location>
        <position position="265"/>
    </location>
    <ligand>
        <name>ATP</name>
        <dbReference type="ChEBI" id="CHEBI:30616"/>
    </ligand>
</feature>
<reference evidence="10 11" key="1">
    <citation type="submission" date="2018-03" db="EMBL/GenBank/DDBJ databases">
        <title>Aquarubrobacter algicola gen. nov., sp. nov., a novel actinobacterium isolated from shallow eutrophic lake during the end of cyanobacterial harmful algal blooms.</title>
        <authorList>
            <person name="Chun S.J."/>
        </authorList>
    </citation>
    <scope>NUCLEOTIDE SEQUENCE [LARGE SCALE GENOMIC DNA]</scope>
    <source>
        <strain evidence="10 11">Seoho-28</strain>
    </source>
</reference>
<keyword evidence="2 8" id="KW-0808">Transferase</keyword>
<keyword evidence="8" id="KW-0464">Manganese</keyword>
<evidence type="ECO:0000256" key="4">
    <source>
        <dbReference type="ARBA" id="ARBA00022723"/>
    </source>
</evidence>
<organism evidence="10 11">
    <name type="scientific">Paraconexibacter algicola</name>
    <dbReference type="NCBI Taxonomy" id="2133960"/>
    <lineage>
        <taxon>Bacteria</taxon>
        <taxon>Bacillati</taxon>
        <taxon>Actinomycetota</taxon>
        <taxon>Thermoleophilia</taxon>
        <taxon>Solirubrobacterales</taxon>
        <taxon>Paraconexibacteraceae</taxon>
        <taxon>Paraconexibacter</taxon>
    </lineage>
</organism>
<comment type="cofactor">
    <cofactor evidence="8">
        <name>Mg(2+)</name>
        <dbReference type="ChEBI" id="CHEBI:18420"/>
    </cofactor>
    <cofactor evidence="8">
        <name>Mn(2+)</name>
        <dbReference type="ChEBI" id="CHEBI:29035"/>
    </cofactor>
</comment>
<dbReference type="HAMAP" id="MF_00692">
    <property type="entry name" value="SelO"/>
    <property type="match status" value="1"/>
</dbReference>
<dbReference type="AlphaFoldDB" id="A0A2T4UBK7"/>
<evidence type="ECO:0000313" key="11">
    <source>
        <dbReference type="Proteomes" id="UP000240739"/>
    </source>
</evidence>
<feature type="region of interest" description="Disordered" evidence="9">
    <location>
        <begin position="109"/>
        <end position="129"/>
    </location>
</feature>
<feature type="binding site" evidence="8">
    <location>
        <position position="265"/>
    </location>
    <ligand>
        <name>Mg(2+)</name>
        <dbReference type="ChEBI" id="CHEBI:18420"/>
    </ligand>
</feature>
<protein>
    <recommendedName>
        <fullName evidence="8">Protein nucleotidyltransferase YdiU</fullName>
        <ecNumber evidence="8">2.7.7.-</ecNumber>
    </recommendedName>
    <alternativeName>
        <fullName evidence="8">Protein adenylyltransferase YdiU</fullName>
        <ecNumber evidence="8">2.7.7.108</ecNumber>
    </alternativeName>
    <alternativeName>
        <fullName evidence="8">Protein uridylyltransferase YdiU</fullName>
        <ecNumber evidence="8">2.7.7.-</ecNumber>
    </alternativeName>
</protein>
<feature type="active site" description="Proton acceptor" evidence="8">
    <location>
        <position position="255"/>
    </location>
</feature>
<proteinExistence type="inferred from homology"/>
<feature type="binding site" evidence="8">
    <location>
        <position position="185"/>
    </location>
    <ligand>
        <name>ATP</name>
        <dbReference type="ChEBI" id="CHEBI:30616"/>
    </ligand>
</feature>
<evidence type="ECO:0000256" key="7">
    <source>
        <dbReference type="ARBA" id="ARBA00022842"/>
    </source>
</evidence>
<dbReference type="RefSeq" id="WP_107571220.1">
    <property type="nucleotide sequence ID" value="NZ_PYYB01000005.1"/>
</dbReference>
<dbReference type="OrthoDB" id="9776281at2"/>
<evidence type="ECO:0000256" key="5">
    <source>
        <dbReference type="ARBA" id="ARBA00022741"/>
    </source>
</evidence>
<comment type="catalytic activity">
    <reaction evidence="8">
        <text>L-threonyl-[protein] + ATP = 3-O-(5'-adenylyl)-L-threonyl-[protein] + diphosphate</text>
        <dbReference type="Rhea" id="RHEA:54292"/>
        <dbReference type="Rhea" id="RHEA-COMP:11060"/>
        <dbReference type="Rhea" id="RHEA-COMP:13847"/>
        <dbReference type="ChEBI" id="CHEBI:30013"/>
        <dbReference type="ChEBI" id="CHEBI:30616"/>
        <dbReference type="ChEBI" id="CHEBI:33019"/>
        <dbReference type="ChEBI" id="CHEBI:138113"/>
        <dbReference type="EC" id="2.7.7.108"/>
    </reaction>
</comment>
<dbReference type="PANTHER" id="PTHR32057">
    <property type="entry name" value="PROTEIN ADENYLYLTRANSFERASE SELO, MITOCHONDRIAL"/>
    <property type="match status" value="1"/>
</dbReference>
<comment type="function">
    <text evidence="8">Nucleotidyltransferase involved in the post-translational modification of proteins. It can catalyze the addition of adenosine monophosphate (AMP) or uridine monophosphate (UMP) to a protein, resulting in modifications known as AMPylation and UMPylation.</text>
</comment>
<feature type="binding site" evidence="8">
    <location>
        <position position="92"/>
    </location>
    <ligand>
        <name>ATP</name>
        <dbReference type="ChEBI" id="CHEBI:30616"/>
    </ligand>
</feature>
<feature type="binding site" evidence="8">
    <location>
        <position position="128"/>
    </location>
    <ligand>
        <name>ATP</name>
        <dbReference type="ChEBI" id="CHEBI:30616"/>
    </ligand>
</feature>
<feature type="binding site" evidence="8">
    <location>
        <position position="95"/>
    </location>
    <ligand>
        <name>ATP</name>
        <dbReference type="ChEBI" id="CHEBI:30616"/>
    </ligand>
</feature>
<dbReference type="GO" id="GO:0005524">
    <property type="term" value="F:ATP binding"/>
    <property type="evidence" value="ECO:0007669"/>
    <property type="project" value="UniProtKB-UniRule"/>
</dbReference>
<keyword evidence="3 8" id="KW-0548">Nucleotidyltransferase</keyword>
<dbReference type="GO" id="GO:0070733">
    <property type="term" value="F:AMPylase activity"/>
    <property type="evidence" value="ECO:0007669"/>
    <property type="project" value="UniProtKB-EC"/>
</dbReference>
<accession>A0A2T4UBK7</accession>
<dbReference type="GO" id="GO:0000287">
    <property type="term" value="F:magnesium ion binding"/>
    <property type="evidence" value="ECO:0007669"/>
    <property type="project" value="UniProtKB-UniRule"/>
</dbReference>
<dbReference type="NCBIfam" id="NF000658">
    <property type="entry name" value="PRK00029.1"/>
    <property type="match status" value="1"/>
</dbReference>
<comment type="caution">
    <text evidence="10">The sequence shown here is derived from an EMBL/GenBank/DDBJ whole genome shotgun (WGS) entry which is preliminary data.</text>
</comment>
<gene>
    <name evidence="8" type="primary">ydiU</name>
    <name evidence="8" type="synonym">selO</name>
    <name evidence="10" type="ORF">C7Y72_21260</name>
</gene>
<dbReference type="Proteomes" id="UP000240739">
    <property type="component" value="Unassembled WGS sequence"/>
</dbReference>
<sequence>MAATAPPLPFADGTYVADLEGLYTPWEADAVPDARLLVLNTALAAALGLDADALAGPDGLAALSGRALPEGLRSVAQGYAGHQFGGFSPRLGDGRAVLLGELVDPTGRRHDVHLKGSGRTPYSRGGDGKAAVGPMLREHLMGEAMHALGIPTTRALAVLATGETIAREVPLPGAVLVRIAESHLRVGTFEYVTTTLDDRDLLQRLVDHAIARHHPHAAQADNPALALLEAVADVQADLLARWQLVGFVHGVMNTDNTTISGQTIDYGPCAFMEGYDPRTVYSSIDHAGRYAYGRQPQVLQWNLARLAEGLLPLLADDPQDAVALATPVLDRFRDRFTDAWGTGMARKLGLDAVPQDGLLEDLLELLTADAPDWTGLFRDLARTARGDATAARAHVLDREAFDAWTARWLALGPDADAMDAVNPLYIPRNALVEEALAAATAGDLGPYEALLEVVTDPFVVRPGRERYTRAAPPGDRHVTFCGT</sequence>
<comment type="catalytic activity">
    <reaction evidence="8">
        <text>L-tyrosyl-[protein] + ATP = O-(5'-adenylyl)-L-tyrosyl-[protein] + diphosphate</text>
        <dbReference type="Rhea" id="RHEA:54288"/>
        <dbReference type="Rhea" id="RHEA-COMP:10136"/>
        <dbReference type="Rhea" id="RHEA-COMP:13846"/>
        <dbReference type="ChEBI" id="CHEBI:30616"/>
        <dbReference type="ChEBI" id="CHEBI:33019"/>
        <dbReference type="ChEBI" id="CHEBI:46858"/>
        <dbReference type="ChEBI" id="CHEBI:83624"/>
        <dbReference type="EC" id="2.7.7.108"/>
    </reaction>
</comment>
<keyword evidence="11" id="KW-1185">Reference proteome</keyword>
<comment type="catalytic activity">
    <reaction evidence="8">
        <text>L-histidyl-[protein] + UTP = N(tele)-(5'-uridylyl)-L-histidyl-[protein] + diphosphate</text>
        <dbReference type="Rhea" id="RHEA:83891"/>
        <dbReference type="Rhea" id="RHEA-COMP:9745"/>
        <dbReference type="Rhea" id="RHEA-COMP:20239"/>
        <dbReference type="ChEBI" id="CHEBI:29979"/>
        <dbReference type="ChEBI" id="CHEBI:33019"/>
        <dbReference type="ChEBI" id="CHEBI:46398"/>
        <dbReference type="ChEBI" id="CHEBI:233474"/>
    </reaction>
</comment>
<evidence type="ECO:0000256" key="8">
    <source>
        <dbReference type="HAMAP-Rule" id="MF_00692"/>
    </source>
</evidence>
<comment type="catalytic activity">
    <reaction evidence="8">
        <text>L-seryl-[protein] + ATP = 3-O-(5'-adenylyl)-L-seryl-[protein] + diphosphate</text>
        <dbReference type="Rhea" id="RHEA:58120"/>
        <dbReference type="Rhea" id="RHEA-COMP:9863"/>
        <dbReference type="Rhea" id="RHEA-COMP:15073"/>
        <dbReference type="ChEBI" id="CHEBI:29999"/>
        <dbReference type="ChEBI" id="CHEBI:30616"/>
        <dbReference type="ChEBI" id="CHEBI:33019"/>
        <dbReference type="ChEBI" id="CHEBI:142516"/>
        <dbReference type="EC" id="2.7.7.108"/>
    </reaction>
</comment>
<keyword evidence="7 8" id="KW-0460">Magnesium</keyword>
<dbReference type="PANTHER" id="PTHR32057:SF14">
    <property type="entry name" value="PROTEIN ADENYLYLTRANSFERASE SELO, MITOCHONDRIAL"/>
    <property type="match status" value="1"/>
</dbReference>